<sequence>MLVAISLNLLSTVCQHTIGRLLPINVNRFPFFHQQTVMDDDDPQDYDPLPPPPDPARSTTDRTFFDTTGCTIYGYPSTGGVLIKEANLVDMLFLSLPRSHVSYRSLNTDEEDRFCSLMKRTGATLEEEEKVMVYGWPTDGVGVWILRFKNTEELPRDFGRINLAMNMEEKIQIMREFGATFVEDVMQVEELN</sequence>
<proteinExistence type="predicted"/>
<accession>A0A5N7D724</accession>
<evidence type="ECO:0000313" key="3">
    <source>
        <dbReference type="Proteomes" id="UP000325579"/>
    </source>
</evidence>
<protein>
    <submittedName>
        <fullName evidence="2">Uncharacterized protein</fullName>
    </submittedName>
</protein>
<dbReference type="AlphaFoldDB" id="A0A5N7D724"/>
<dbReference type="OrthoDB" id="4487429at2759"/>
<dbReference type="RefSeq" id="XP_031939551.1">
    <property type="nucleotide sequence ID" value="XM_032082479.1"/>
</dbReference>
<dbReference type="Proteomes" id="UP000325579">
    <property type="component" value="Unassembled WGS sequence"/>
</dbReference>
<dbReference type="EMBL" id="ML736790">
    <property type="protein sequence ID" value="KAE8402232.1"/>
    <property type="molecule type" value="Genomic_DNA"/>
</dbReference>
<evidence type="ECO:0000313" key="2">
    <source>
        <dbReference type="EMBL" id="KAE8402232.1"/>
    </source>
</evidence>
<keyword evidence="3" id="KW-1185">Reference proteome</keyword>
<dbReference type="GeneID" id="43667170"/>
<feature type="region of interest" description="Disordered" evidence="1">
    <location>
        <begin position="40"/>
        <end position="61"/>
    </location>
</feature>
<gene>
    <name evidence="2" type="ORF">BDV37DRAFT_252750</name>
</gene>
<organism evidence="2 3">
    <name type="scientific">Aspergillus pseudonomiae</name>
    <dbReference type="NCBI Taxonomy" id="1506151"/>
    <lineage>
        <taxon>Eukaryota</taxon>
        <taxon>Fungi</taxon>
        <taxon>Dikarya</taxon>
        <taxon>Ascomycota</taxon>
        <taxon>Pezizomycotina</taxon>
        <taxon>Eurotiomycetes</taxon>
        <taxon>Eurotiomycetidae</taxon>
        <taxon>Eurotiales</taxon>
        <taxon>Aspergillaceae</taxon>
        <taxon>Aspergillus</taxon>
        <taxon>Aspergillus subgen. Circumdati</taxon>
    </lineage>
</organism>
<name>A0A5N7D724_9EURO</name>
<feature type="non-terminal residue" evidence="2">
    <location>
        <position position="192"/>
    </location>
</feature>
<reference evidence="2 3" key="1">
    <citation type="submission" date="2019-04" db="EMBL/GenBank/DDBJ databases">
        <authorList>
            <consortium name="DOE Joint Genome Institute"/>
            <person name="Mondo S."/>
            <person name="Kjaerbolling I."/>
            <person name="Vesth T."/>
            <person name="Frisvad J.C."/>
            <person name="Nybo J.L."/>
            <person name="Theobald S."/>
            <person name="Kildgaard S."/>
            <person name="Isbrandt T."/>
            <person name="Kuo A."/>
            <person name="Sato A."/>
            <person name="Lyhne E.K."/>
            <person name="Kogle M.E."/>
            <person name="Wiebenga A."/>
            <person name="Kun R.S."/>
            <person name="Lubbers R.J."/>
            <person name="Makela M.R."/>
            <person name="Barry K."/>
            <person name="Chovatia M."/>
            <person name="Clum A."/>
            <person name="Daum C."/>
            <person name="Haridas S."/>
            <person name="He G."/>
            <person name="LaButti K."/>
            <person name="Lipzen A."/>
            <person name="Riley R."/>
            <person name="Salamov A."/>
            <person name="Simmons B.A."/>
            <person name="Magnuson J.K."/>
            <person name="Henrissat B."/>
            <person name="Mortensen U.H."/>
            <person name="Larsen T.O."/>
            <person name="Devries R.P."/>
            <person name="Grigoriev I.V."/>
            <person name="Machida M."/>
            <person name="Baker S.E."/>
            <person name="Andersen M.R."/>
            <person name="Cantor M.N."/>
            <person name="Hua S.X."/>
        </authorList>
    </citation>
    <scope>NUCLEOTIDE SEQUENCE [LARGE SCALE GENOMIC DNA]</scope>
    <source>
        <strain evidence="2 3">CBS 119388</strain>
    </source>
</reference>
<evidence type="ECO:0000256" key="1">
    <source>
        <dbReference type="SAM" id="MobiDB-lite"/>
    </source>
</evidence>